<dbReference type="GO" id="GO:0016853">
    <property type="term" value="F:isomerase activity"/>
    <property type="evidence" value="ECO:0007669"/>
    <property type="project" value="UniProtKB-KW"/>
</dbReference>
<dbReference type="SUPFAM" id="SSF52833">
    <property type="entry name" value="Thioredoxin-like"/>
    <property type="match status" value="1"/>
</dbReference>
<gene>
    <name evidence="3" type="ORF">SAMN05192573_10911</name>
</gene>
<evidence type="ECO:0000313" key="3">
    <source>
        <dbReference type="EMBL" id="SDH34383.1"/>
    </source>
</evidence>
<dbReference type="InterPro" id="IPR013766">
    <property type="entry name" value="Thioredoxin_domain"/>
</dbReference>
<dbReference type="RefSeq" id="WP_091169787.1">
    <property type="nucleotide sequence ID" value="NZ_FNCG01000009.1"/>
</dbReference>
<feature type="chain" id="PRO_5011770013" evidence="1">
    <location>
        <begin position="21"/>
        <end position="610"/>
    </location>
</feature>
<reference evidence="4" key="1">
    <citation type="submission" date="2016-10" db="EMBL/GenBank/DDBJ databases">
        <authorList>
            <person name="Varghese N."/>
            <person name="Submissions S."/>
        </authorList>
    </citation>
    <scope>NUCLEOTIDE SEQUENCE [LARGE SCALE GENOMIC DNA]</scope>
    <source>
        <strain evidence="4">Gh-67</strain>
    </source>
</reference>
<dbReference type="EMBL" id="FNCG01000009">
    <property type="protein sequence ID" value="SDH34383.1"/>
    <property type="molecule type" value="Genomic_DNA"/>
</dbReference>
<feature type="signal peptide" evidence="1">
    <location>
        <begin position="1"/>
        <end position="20"/>
    </location>
</feature>
<dbReference type="STRING" id="551996.SAMN05192573_10911"/>
<dbReference type="GO" id="GO:0016209">
    <property type="term" value="F:antioxidant activity"/>
    <property type="evidence" value="ECO:0007669"/>
    <property type="project" value="InterPro"/>
</dbReference>
<evidence type="ECO:0000313" key="4">
    <source>
        <dbReference type="Proteomes" id="UP000199705"/>
    </source>
</evidence>
<dbReference type="Gene3D" id="3.40.30.10">
    <property type="entry name" value="Glutaredoxin"/>
    <property type="match status" value="1"/>
</dbReference>
<keyword evidence="3" id="KW-0413">Isomerase</keyword>
<keyword evidence="4" id="KW-1185">Reference proteome</keyword>
<dbReference type="AlphaFoldDB" id="A0A1G8BMP0"/>
<dbReference type="Proteomes" id="UP000199705">
    <property type="component" value="Unassembled WGS sequence"/>
</dbReference>
<dbReference type="PROSITE" id="PS51352">
    <property type="entry name" value="THIOREDOXIN_2"/>
    <property type="match status" value="1"/>
</dbReference>
<dbReference type="GO" id="GO:0016491">
    <property type="term" value="F:oxidoreductase activity"/>
    <property type="evidence" value="ECO:0007669"/>
    <property type="project" value="InterPro"/>
</dbReference>
<dbReference type="PANTHER" id="PTHR42852">
    <property type="entry name" value="THIOL:DISULFIDE INTERCHANGE PROTEIN DSBE"/>
    <property type="match status" value="1"/>
</dbReference>
<name>A0A1G8BMP0_9SPHI</name>
<dbReference type="InterPro" id="IPR036249">
    <property type="entry name" value="Thioredoxin-like_sf"/>
</dbReference>
<sequence>MVRTSAVALIVCLLPLLATAQPGNRDARKPAAGETMRFSYNTGAPGAELNGHNKLFIRVTSYFQDGSLRTYHPRLRRVQKLFVAYFRIPKDAASLQAVFYDRTKDARRSATESPVYTRDTRVPVRGAFLQTLYTDKPDSIFLREIVRYTNNFLAYAKYINIVSMIRPDSSGQLQIAGLRRRLEYYYRHSRTTSNAGLLTALCIAAVKNGDPLAGKEYLTKALNDFPTSAESDFAFSIYNYEHYKASGRGPGEDILPLIKRIFMKYPAAEISRDPDVWNALKDDLSIPVEAFEKVRRATCRTGTLHYYDLNRLPELYIARRKKTDRCRVLLRQELAYFRSGSVYREGGVTPGEYQLYLSLTRLDLARLALAQKDYRQSVAQASMAMHMINGTSIEGNFKRLILSVRAEAYRLSRDYQRSIEDYRVLYNAAAPSIKLDSLRLLFSADAAAKRTFELFAASLKKRATTNQGGESAVHILDLLTSSIGGVPVRIGDFKDKIIVINLWSISCAPCVAEISQLNNLVNSFNDKTDVVFLGITTDGAEHLRYFLNRHPFSYTILRYDGDLGKSFGTNVLPAHIVIGKNGAVLDRSIGAREDLGTYLYQLIKDNTDGG</sequence>
<evidence type="ECO:0000259" key="2">
    <source>
        <dbReference type="PROSITE" id="PS51352"/>
    </source>
</evidence>
<feature type="domain" description="Thioredoxin" evidence="2">
    <location>
        <begin position="453"/>
        <end position="608"/>
    </location>
</feature>
<dbReference type="InterPro" id="IPR050553">
    <property type="entry name" value="Thioredoxin_ResA/DsbE_sf"/>
</dbReference>
<protein>
    <submittedName>
        <fullName evidence="3">Thiol-disulfide isomerase or thioredoxin</fullName>
    </submittedName>
</protein>
<dbReference type="Pfam" id="PF00578">
    <property type="entry name" value="AhpC-TSA"/>
    <property type="match status" value="1"/>
</dbReference>
<proteinExistence type="predicted"/>
<dbReference type="CDD" id="cd02966">
    <property type="entry name" value="TlpA_like_family"/>
    <property type="match status" value="1"/>
</dbReference>
<dbReference type="InterPro" id="IPR000866">
    <property type="entry name" value="AhpC/TSA"/>
</dbReference>
<dbReference type="PANTHER" id="PTHR42852:SF13">
    <property type="entry name" value="PROTEIN DIPZ"/>
    <property type="match status" value="1"/>
</dbReference>
<keyword evidence="1" id="KW-0732">Signal</keyword>
<evidence type="ECO:0000256" key="1">
    <source>
        <dbReference type="SAM" id="SignalP"/>
    </source>
</evidence>
<organism evidence="3 4">
    <name type="scientific">Mucilaginibacter gossypii</name>
    <dbReference type="NCBI Taxonomy" id="551996"/>
    <lineage>
        <taxon>Bacteria</taxon>
        <taxon>Pseudomonadati</taxon>
        <taxon>Bacteroidota</taxon>
        <taxon>Sphingobacteriia</taxon>
        <taxon>Sphingobacteriales</taxon>
        <taxon>Sphingobacteriaceae</taxon>
        <taxon>Mucilaginibacter</taxon>
    </lineage>
</organism>
<accession>A0A1G8BMP0</accession>